<dbReference type="AlphaFoldDB" id="A0A8X6SVI6"/>
<sequence length="104" mass="12453">MRFQLKTLPESVPTTSNREHSNAPEITQCIKRNRRKRPKVQKPEIEIKMAPHRPRKSAPAEYTTDEEDMITYDVWRRRNLTQILLLNSHLKKVLQFILKDIYAR</sequence>
<protein>
    <submittedName>
        <fullName evidence="2">Uncharacterized protein</fullName>
    </submittedName>
</protein>
<keyword evidence="3" id="KW-1185">Reference proteome</keyword>
<dbReference type="EMBL" id="BMAU01021337">
    <property type="protein sequence ID" value="GFY16137.1"/>
    <property type="molecule type" value="Genomic_DNA"/>
</dbReference>
<accession>A0A8X6SVI6</accession>
<proteinExistence type="predicted"/>
<evidence type="ECO:0000256" key="1">
    <source>
        <dbReference type="SAM" id="MobiDB-lite"/>
    </source>
</evidence>
<comment type="caution">
    <text evidence="2">The sequence shown here is derived from an EMBL/GenBank/DDBJ whole genome shotgun (WGS) entry which is preliminary data.</text>
</comment>
<organism evidence="2 3">
    <name type="scientific">Trichonephila clavipes</name>
    <name type="common">Golden silk orbweaver</name>
    <name type="synonym">Nephila clavipes</name>
    <dbReference type="NCBI Taxonomy" id="2585209"/>
    <lineage>
        <taxon>Eukaryota</taxon>
        <taxon>Metazoa</taxon>
        <taxon>Ecdysozoa</taxon>
        <taxon>Arthropoda</taxon>
        <taxon>Chelicerata</taxon>
        <taxon>Arachnida</taxon>
        <taxon>Araneae</taxon>
        <taxon>Araneomorphae</taxon>
        <taxon>Entelegynae</taxon>
        <taxon>Araneoidea</taxon>
        <taxon>Nephilidae</taxon>
        <taxon>Trichonephila</taxon>
    </lineage>
</organism>
<reference evidence="2" key="1">
    <citation type="submission" date="2020-08" db="EMBL/GenBank/DDBJ databases">
        <title>Multicomponent nature underlies the extraordinary mechanical properties of spider dragline silk.</title>
        <authorList>
            <person name="Kono N."/>
            <person name="Nakamura H."/>
            <person name="Mori M."/>
            <person name="Yoshida Y."/>
            <person name="Ohtoshi R."/>
            <person name="Malay A.D."/>
            <person name="Moran D.A.P."/>
            <person name="Tomita M."/>
            <person name="Numata K."/>
            <person name="Arakawa K."/>
        </authorList>
    </citation>
    <scope>NUCLEOTIDE SEQUENCE</scope>
</reference>
<feature type="compositionally biased region" description="Basic residues" evidence="1">
    <location>
        <begin position="31"/>
        <end position="40"/>
    </location>
</feature>
<evidence type="ECO:0000313" key="2">
    <source>
        <dbReference type="EMBL" id="GFY16137.1"/>
    </source>
</evidence>
<evidence type="ECO:0000313" key="3">
    <source>
        <dbReference type="Proteomes" id="UP000887159"/>
    </source>
</evidence>
<dbReference type="Proteomes" id="UP000887159">
    <property type="component" value="Unassembled WGS sequence"/>
</dbReference>
<gene>
    <name evidence="2" type="ORF">TNCV_3531401</name>
</gene>
<feature type="region of interest" description="Disordered" evidence="1">
    <location>
        <begin position="1"/>
        <end position="43"/>
    </location>
</feature>
<name>A0A8X6SVI6_TRICX</name>